<evidence type="ECO:0000313" key="1">
    <source>
        <dbReference type="EMBL" id="CAA2988609.1"/>
    </source>
</evidence>
<organism evidence="1 2">
    <name type="scientific">Olea europaea subsp. europaea</name>
    <dbReference type="NCBI Taxonomy" id="158383"/>
    <lineage>
        <taxon>Eukaryota</taxon>
        <taxon>Viridiplantae</taxon>
        <taxon>Streptophyta</taxon>
        <taxon>Embryophyta</taxon>
        <taxon>Tracheophyta</taxon>
        <taxon>Spermatophyta</taxon>
        <taxon>Magnoliopsida</taxon>
        <taxon>eudicotyledons</taxon>
        <taxon>Gunneridae</taxon>
        <taxon>Pentapetalae</taxon>
        <taxon>asterids</taxon>
        <taxon>lamiids</taxon>
        <taxon>Lamiales</taxon>
        <taxon>Oleaceae</taxon>
        <taxon>Oleeae</taxon>
        <taxon>Olea</taxon>
    </lineage>
</organism>
<dbReference type="EMBL" id="CACTIH010004008">
    <property type="protein sequence ID" value="CAA2988609.1"/>
    <property type="molecule type" value="Genomic_DNA"/>
</dbReference>
<reference evidence="1 2" key="1">
    <citation type="submission" date="2019-12" db="EMBL/GenBank/DDBJ databases">
        <authorList>
            <person name="Alioto T."/>
            <person name="Alioto T."/>
            <person name="Gomez Garrido J."/>
        </authorList>
    </citation>
    <scope>NUCLEOTIDE SEQUENCE [LARGE SCALE GENOMIC DNA]</scope>
</reference>
<protein>
    <submittedName>
        <fullName evidence="1">Uncharacterized protein</fullName>
    </submittedName>
</protein>
<dbReference type="Gramene" id="OE9A024698T1">
    <property type="protein sequence ID" value="OE9A024698C1"/>
    <property type="gene ID" value="OE9A024698"/>
</dbReference>
<sequence>MYLTYMYIDSNNACRTKLGYKFPLQSDVYGSDGRKWTGQPNMEEVLSVDSENENVEDNMNVVEDEMVVRDGLTVPEVGAAMRYQ</sequence>
<comment type="caution">
    <text evidence="1">The sequence shown here is derived from an EMBL/GenBank/DDBJ whole genome shotgun (WGS) entry which is preliminary data.</text>
</comment>
<proteinExistence type="predicted"/>
<gene>
    <name evidence="1" type="ORF">OLEA9_A024698</name>
</gene>
<keyword evidence="2" id="KW-1185">Reference proteome</keyword>
<accession>A0A8S0SBG0</accession>
<evidence type="ECO:0000313" key="2">
    <source>
        <dbReference type="Proteomes" id="UP000594638"/>
    </source>
</evidence>
<name>A0A8S0SBG0_OLEEU</name>
<dbReference type="Proteomes" id="UP000594638">
    <property type="component" value="Unassembled WGS sequence"/>
</dbReference>
<dbReference type="AlphaFoldDB" id="A0A8S0SBG0"/>